<accession>A0ABR1FLS4</accession>
<keyword evidence="2" id="KW-1185">Reference proteome</keyword>
<evidence type="ECO:0000313" key="2">
    <source>
        <dbReference type="Proteomes" id="UP001363151"/>
    </source>
</evidence>
<sequence length="385" mass="41134">MSSARTGCVVLAGGRGALAGARQERVVGCARKPCGGQESPGFEGDMAAFVEANPAARYQCENRVKKCVKCGKVCAVSIPACNGCGAPLTNVAESTTHNVFSGFCFGVAKGPFPFKLSLRYESEDCLVFDDPLCITPCHVCAIPTDRYVPTATSLFRAPAAGAAILRRLEDRAWAAVETQFLADEPWVAKIYGRQKPAPGALRTAAIAGFNVPPSQFQLHLQYMVPPLLPQQLQMYRAGNHYTKERFFPLAYVLDALDALAAKGEAFDDADGFDGPTLIERVAAATGVDYDAAWTAAYGAVQESQDALASWDPTDFRYVVGDASGAVDSTISESGVVADFKLTEGVERPHAGDLSLRDKMALANYDRDGVYSRFPKAAPLPTIVDP</sequence>
<dbReference type="InterPro" id="IPR036265">
    <property type="entry name" value="HIT-like_sf"/>
</dbReference>
<proteinExistence type="predicted"/>
<evidence type="ECO:0000313" key="1">
    <source>
        <dbReference type="EMBL" id="KAK7233186.1"/>
    </source>
</evidence>
<dbReference type="EMBL" id="JBBJCI010000363">
    <property type="protein sequence ID" value="KAK7233186.1"/>
    <property type="molecule type" value="Genomic_DNA"/>
</dbReference>
<name>A0ABR1FLS4_AURAN</name>
<organism evidence="1 2">
    <name type="scientific">Aureococcus anophagefferens</name>
    <name type="common">Harmful bloom alga</name>
    <dbReference type="NCBI Taxonomy" id="44056"/>
    <lineage>
        <taxon>Eukaryota</taxon>
        <taxon>Sar</taxon>
        <taxon>Stramenopiles</taxon>
        <taxon>Ochrophyta</taxon>
        <taxon>Pelagophyceae</taxon>
        <taxon>Pelagomonadales</taxon>
        <taxon>Pelagomonadaceae</taxon>
        <taxon>Aureococcus</taxon>
    </lineage>
</organism>
<dbReference type="Proteomes" id="UP001363151">
    <property type="component" value="Unassembled WGS sequence"/>
</dbReference>
<protein>
    <submittedName>
        <fullName evidence="1">Uncharacterized protein</fullName>
    </submittedName>
</protein>
<reference evidence="1 2" key="1">
    <citation type="submission" date="2024-03" db="EMBL/GenBank/DDBJ databases">
        <title>Aureococcus anophagefferens CCMP1851 and Kratosvirus quantuckense: Draft genome of a second virus-susceptible host strain in the model system.</title>
        <authorList>
            <person name="Chase E."/>
            <person name="Truchon A.R."/>
            <person name="Schepens W."/>
            <person name="Wilhelm S.W."/>
        </authorList>
    </citation>
    <scope>NUCLEOTIDE SEQUENCE [LARGE SCALE GENOMIC DNA]</scope>
    <source>
        <strain evidence="1 2">CCMP1851</strain>
    </source>
</reference>
<gene>
    <name evidence="1" type="ORF">SO694_00038026</name>
</gene>
<dbReference type="Gene3D" id="3.30.428.10">
    <property type="entry name" value="HIT-like"/>
    <property type="match status" value="1"/>
</dbReference>
<comment type="caution">
    <text evidence="1">The sequence shown here is derived from an EMBL/GenBank/DDBJ whole genome shotgun (WGS) entry which is preliminary data.</text>
</comment>